<dbReference type="PRINTS" id="PR00834">
    <property type="entry name" value="PROTEASES2C"/>
</dbReference>
<evidence type="ECO:0000313" key="8">
    <source>
        <dbReference type="Proteomes" id="UP000460715"/>
    </source>
</evidence>
<dbReference type="Pfam" id="PF13365">
    <property type="entry name" value="Trypsin_2"/>
    <property type="match status" value="1"/>
</dbReference>
<keyword evidence="8" id="KW-1185">Reference proteome</keyword>
<dbReference type="Gene3D" id="2.40.10.120">
    <property type="match status" value="1"/>
</dbReference>
<evidence type="ECO:0000256" key="1">
    <source>
        <dbReference type="ARBA" id="ARBA00010541"/>
    </source>
</evidence>
<dbReference type="OrthoDB" id="7296822at2"/>
<dbReference type="GO" id="GO:0004252">
    <property type="term" value="F:serine-type endopeptidase activity"/>
    <property type="evidence" value="ECO:0007669"/>
    <property type="project" value="InterPro"/>
</dbReference>
<name>A0A845BBT2_9PROT</name>
<dbReference type="SMART" id="SM00228">
    <property type="entry name" value="PDZ"/>
    <property type="match status" value="1"/>
</dbReference>
<keyword evidence="3" id="KW-0378">Hydrolase</keyword>
<accession>A0A845BBT2</accession>
<dbReference type="RefSeq" id="WP_160937936.1">
    <property type="nucleotide sequence ID" value="NZ_SNVJ01000013.1"/>
</dbReference>
<dbReference type="Proteomes" id="UP000460715">
    <property type="component" value="Unassembled WGS sequence"/>
</dbReference>
<organism evidence="7 8">
    <name type="scientific">Teichococcus coralli</name>
    <dbReference type="NCBI Taxonomy" id="2545983"/>
    <lineage>
        <taxon>Bacteria</taxon>
        <taxon>Pseudomonadati</taxon>
        <taxon>Pseudomonadota</taxon>
        <taxon>Alphaproteobacteria</taxon>
        <taxon>Acetobacterales</taxon>
        <taxon>Roseomonadaceae</taxon>
        <taxon>Roseomonas</taxon>
    </lineage>
</organism>
<dbReference type="PANTHER" id="PTHR22939:SF129">
    <property type="entry name" value="SERINE PROTEASE HTRA2, MITOCHONDRIAL"/>
    <property type="match status" value="1"/>
</dbReference>
<evidence type="ECO:0000313" key="7">
    <source>
        <dbReference type="EMBL" id="MXP64611.1"/>
    </source>
</evidence>
<dbReference type="EMBL" id="SNVJ01000013">
    <property type="protein sequence ID" value="MXP64611.1"/>
    <property type="molecule type" value="Genomic_DNA"/>
</dbReference>
<evidence type="ECO:0000256" key="3">
    <source>
        <dbReference type="ARBA" id="ARBA00022801"/>
    </source>
</evidence>
<dbReference type="Pfam" id="PF13180">
    <property type="entry name" value="PDZ_2"/>
    <property type="match status" value="1"/>
</dbReference>
<dbReference type="Gene3D" id="2.30.42.10">
    <property type="match status" value="1"/>
</dbReference>
<feature type="region of interest" description="Disordered" evidence="5">
    <location>
        <begin position="1"/>
        <end position="21"/>
    </location>
</feature>
<evidence type="ECO:0000259" key="6">
    <source>
        <dbReference type="PROSITE" id="PS50106"/>
    </source>
</evidence>
<proteinExistence type="inferred from homology"/>
<evidence type="ECO:0000256" key="2">
    <source>
        <dbReference type="ARBA" id="ARBA00022670"/>
    </source>
</evidence>
<dbReference type="GO" id="GO:0006508">
    <property type="term" value="P:proteolysis"/>
    <property type="evidence" value="ECO:0007669"/>
    <property type="project" value="UniProtKB-KW"/>
</dbReference>
<dbReference type="PROSITE" id="PS50106">
    <property type="entry name" value="PDZ"/>
    <property type="match status" value="1"/>
</dbReference>
<comment type="similarity">
    <text evidence="1">Belongs to the peptidase S1C family.</text>
</comment>
<comment type="caution">
    <text evidence="7">The sequence shown here is derived from an EMBL/GenBank/DDBJ whole genome shotgun (WGS) entry which is preliminary data.</text>
</comment>
<dbReference type="InterPro" id="IPR001940">
    <property type="entry name" value="Peptidase_S1C"/>
</dbReference>
<evidence type="ECO:0000256" key="5">
    <source>
        <dbReference type="SAM" id="MobiDB-lite"/>
    </source>
</evidence>
<gene>
    <name evidence="7" type="ORF">E0493_14760</name>
</gene>
<dbReference type="InterPro" id="IPR001478">
    <property type="entry name" value="PDZ"/>
</dbReference>
<keyword evidence="2 7" id="KW-0645">Protease</keyword>
<dbReference type="InterPro" id="IPR036034">
    <property type="entry name" value="PDZ_sf"/>
</dbReference>
<sequence>MVQPERDESVPPSLQPRPEDYGYDLDRALRAVVTLRARVPDDAFTAGTLGTERVGHAVLIRDDGLLLTIGYLITEAEEVWLTTAEGRVVPGHVVGYDQVTGFGLVQALGRLGIPPLALGNSGAVRPGERIVFAGAGGQAGALAGQVVSRQPFVGYWEYLLEDAIYTAPAHPLWGGAAVIGPKGELVGIGSIQLGHDPGDGKLRVLNMSVPTDLLKPILDQMLALGRPDRPPRPWLGVSAVSEEGKVILIGVARNGPAARAGLRKGDLVLAVGEQPVTDEAEFFRALWALGEAGVDVPLVLERDDDRFEVNVTSGDRQRFLKAAPLH</sequence>
<dbReference type="AlphaFoldDB" id="A0A845BBT2"/>
<dbReference type="InterPro" id="IPR009003">
    <property type="entry name" value="Peptidase_S1_PA"/>
</dbReference>
<protein>
    <submittedName>
        <fullName evidence="7">Serine protease</fullName>
    </submittedName>
</protein>
<dbReference type="PANTHER" id="PTHR22939">
    <property type="entry name" value="SERINE PROTEASE FAMILY S1C HTRA-RELATED"/>
    <property type="match status" value="1"/>
</dbReference>
<feature type="domain" description="PDZ" evidence="6">
    <location>
        <begin position="221"/>
        <end position="304"/>
    </location>
</feature>
<keyword evidence="4" id="KW-0720">Serine protease</keyword>
<evidence type="ECO:0000256" key="4">
    <source>
        <dbReference type="ARBA" id="ARBA00022825"/>
    </source>
</evidence>
<reference evidence="7 8" key="1">
    <citation type="submission" date="2019-03" db="EMBL/GenBank/DDBJ databases">
        <title>Roseomonas sp. a novel Roseomonas species isolated from Sea whip Gorgonian.</title>
        <authorList>
            <person name="Li F."/>
            <person name="Pan X."/>
            <person name="Huang S."/>
            <person name="Li Z."/>
            <person name="Meng B."/>
        </authorList>
    </citation>
    <scope>NUCLEOTIDE SEQUENCE [LARGE SCALE GENOMIC DNA]</scope>
    <source>
        <strain evidence="7 8">M0104</strain>
    </source>
</reference>
<dbReference type="SUPFAM" id="SSF50156">
    <property type="entry name" value="PDZ domain-like"/>
    <property type="match status" value="1"/>
</dbReference>
<dbReference type="SUPFAM" id="SSF50494">
    <property type="entry name" value="Trypsin-like serine proteases"/>
    <property type="match status" value="1"/>
</dbReference>